<feature type="transmembrane region" description="Helical" evidence="1">
    <location>
        <begin position="76"/>
        <end position="98"/>
    </location>
</feature>
<keyword evidence="1" id="KW-0472">Membrane</keyword>
<dbReference type="RefSeq" id="WP_135977437.1">
    <property type="nucleotide sequence ID" value="NZ_BQKC01000001.1"/>
</dbReference>
<keyword evidence="3" id="KW-1185">Reference proteome</keyword>
<keyword evidence="1" id="KW-1133">Transmembrane helix</keyword>
<proteinExistence type="predicted"/>
<feature type="transmembrane region" description="Helical" evidence="1">
    <location>
        <begin position="39"/>
        <end position="64"/>
    </location>
</feature>
<evidence type="ECO:0000313" key="2">
    <source>
        <dbReference type="EMBL" id="GJM55246.1"/>
    </source>
</evidence>
<gene>
    <name evidence="2" type="ORF">ATOP_09010</name>
</gene>
<feature type="transmembrane region" description="Helical" evidence="1">
    <location>
        <begin position="110"/>
        <end position="130"/>
    </location>
</feature>
<protein>
    <submittedName>
        <fullName evidence="2">Uncharacterized protein</fullName>
    </submittedName>
</protein>
<keyword evidence="1" id="KW-0812">Transmembrane</keyword>
<dbReference type="EMBL" id="BQKC01000001">
    <property type="protein sequence ID" value="GJM55246.1"/>
    <property type="molecule type" value="Genomic_DNA"/>
</dbReference>
<evidence type="ECO:0000313" key="3">
    <source>
        <dbReference type="Proteomes" id="UP001055025"/>
    </source>
</evidence>
<evidence type="ECO:0000256" key="1">
    <source>
        <dbReference type="SAM" id="Phobius"/>
    </source>
</evidence>
<sequence length="139" mass="14987">MSNDRKLMKVMSLILLAWSLVIFVYDALCIVTVATNGWHSAGFVLVASYTFQGLFGIWTGMAGVKGANTPSRSGRFNVGAAILSLFELFCLVYTLVVGHDLGGRVLGEDIPSIVLEVVALIVCAAGWMFGRRVLEASKK</sequence>
<organism evidence="2 3">
    <name type="scientific">Granulimonas faecalis</name>
    <dbReference type="NCBI Taxonomy" id="2894155"/>
    <lineage>
        <taxon>Bacteria</taxon>
        <taxon>Bacillati</taxon>
        <taxon>Actinomycetota</taxon>
        <taxon>Coriobacteriia</taxon>
        <taxon>Coriobacteriales</taxon>
        <taxon>Kribbibacteriaceae</taxon>
        <taxon>Granulimonas</taxon>
    </lineage>
</organism>
<dbReference type="AlphaFoldDB" id="A0AAV5B356"/>
<comment type="caution">
    <text evidence="2">The sequence shown here is derived from an EMBL/GenBank/DDBJ whole genome shotgun (WGS) entry which is preliminary data.</text>
</comment>
<dbReference type="Proteomes" id="UP001055025">
    <property type="component" value="Unassembled WGS sequence"/>
</dbReference>
<accession>A0AAV5B356</accession>
<name>A0AAV5B356_9ACTN</name>
<reference evidence="2" key="1">
    <citation type="journal article" date="2022" name="Int. J. Syst. Evol. Microbiol.">
        <title>Granulimonas faecalis gen. nov., sp. nov., and Leptogranulimonas caecicola gen. nov., sp. nov., novel lactate-producing Atopobiaceae bacteria isolated from mouse intestines, and an emended description of the family Atopobiaceae.</title>
        <authorList>
            <person name="Morinaga K."/>
            <person name="Kusada H."/>
            <person name="Sakamoto S."/>
            <person name="Murakami T."/>
            <person name="Toyoda A."/>
            <person name="Mori H."/>
            <person name="Meng X.Y."/>
            <person name="Takashino M."/>
            <person name="Murotomi K."/>
            <person name="Tamaki H."/>
        </authorList>
    </citation>
    <scope>NUCLEOTIDE SEQUENCE</scope>
    <source>
        <strain evidence="2">OPF53</strain>
    </source>
</reference>